<name>A0A1H0TAS1_9CLOT</name>
<gene>
    <name evidence="2" type="ORF">SAMN04488529_106142</name>
</gene>
<keyword evidence="1" id="KW-0472">Membrane</keyword>
<protein>
    <submittedName>
        <fullName evidence="2">Uncharacterized protein</fullName>
    </submittedName>
</protein>
<dbReference type="AlphaFoldDB" id="A0A1H0TAS1"/>
<dbReference type="STRING" id="94869.SAMN04488529_106142"/>
<dbReference type="EMBL" id="FNJM01000006">
    <property type="protein sequence ID" value="SDP50606.1"/>
    <property type="molecule type" value="Genomic_DNA"/>
</dbReference>
<dbReference type="Proteomes" id="UP000198597">
    <property type="component" value="Unassembled WGS sequence"/>
</dbReference>
<keyword evidence="1" id="KW-1133">Transmembrane helix</keyword>
<sequence>MKKSNEYINMIGVILIIILMGINENMIGKSSLERLIVAIILMVIGIGLVIINLISILKK</sequence>
<dbReference type="RefSeq" id="WP_089969933.1">
    <property type="nucleotide sequence ID" value="NZ_FNJM01000006.1"/>
</dbReference>
<feature type="transmembrane region" description="Helical" evidence="1">
    <location>
        <begin position="7"/>
        <end position="23"/>
    </location>
</feature>
<proteinExistence type="predicted"/>
<organism evidence="2 3">
    <name type="scientific">Clostridium gasigenes</name>
    <dbReference type="NCBI Taxonomy" id="94869"/>
    <lineage>
        <taxon>Bacteria</taxon>
        <taxon>Bacillati</taxon>
        <taxon>Bacillota</taxon>
        <taxon>Clostridia</taxon>
        <taxon>Eubacteriales</taxon>
        <taxon>Clostridiaceae</taxon>
        <taxon>Clostridium</taxon>
    </lineage>
</organism>
<evidence type="ECO:0000256" key="1">
    <source>
        <dbReference type="SAM" id="Phobius"/>
    </source>
</evidence>
<reference evidence="2 3" key="1">
    <citation type="submission" date="2016-10" db="EMBL/GenBank/DDBJ databases">
        <authorList>
            <person name="de Groot N.N."/>
        </authorList>
    </citation>
    <scope>NUCLEOTIDE SEQUENCE [LARGE SCALE GENOMIC DNA]</scope>
    <source>
        <strain evidence="2 3">DSM 12272</strain>
    </source>
</reference>
<feature type="transmembrane region" description="Helical" evidence="1">
    <location>
        <begin position="35"/>
        <end position="57"/>
    </location>
</feature>
<keyword evidence="1" id="KW-0812">Transmembrane</keyword>
<evidence type="ECO:0000313" key="3">
    <source>
        <dbReference type="Proteomes" id="UP000198597"/>
    </source>
</evidence>
<keyword evidence="3" id="KW-1185">Reference proteome</keyword>
<accession>A0A1H0TAS1</accession>
<evidence type="ECO:0000313" key="2">
    <source>
        <dbReference type="EMBL" id="SDP50606.1"/>
    </source>
</evidence>